<reference evidence="2" key="1">
    <citation type="submission" date="2023-06" db="EMBL/GenBank/DDBJ databases">
        <title>Genomic analysis of the entomopathogenic nematode Steinernema hermaphroditum.</title>
        <authorList>
            <person name="Schwarz E.M."/>
            <person name="Heppert J.K."/>
            <person name="Baniya A."/>
            <person name="Schwartz H.T."/>
            <person name="Tan C.-H."/>
            <person name="Antoshechkin I."/>
            <person name="Sternberg P.W."/>
            <person name="Goodrich-Blair H."/>
            <person name="Dillman A.R."/>
        </authorList>
    </citation>
    <scope>NUCLEOTIDE SEQUENCE</scope>
    <source>
        <strain evidence="2">PS9179</strain>
        <tissue evidence="2">Whole animal</tissue>
    </source>
</reference>
<comment type="caution">
    <text evidence="2">The sequence shown here is derived from an EMBL/GenBank/DDBJ whole genome shotgun (WGS) entry which is preliminary data.</text>
</comment>
<dbReference type="AlphaFoldDB" id="A0AA39HUI0"/>
<dbReference type="InterPro" id="IPR036034">
    <property type="entry name" value="PDZ_sf"/>
</dbReference>
<organism evidence="2 3">
    <name type="scientific">Steinernema hermaphroditum</name>
    <dbReference type="NCBI Taxonomy" id="289476"/>
    <lineage>
        <taxon>Eukaryota</taxon>
        <taxon>Metazoa</taxon>
        <taxon>Ecdysozoa</taxon>
        <taxon>Nematoda</taxon>
        <taxon>Chromadorea</taxon>
        <taxon>Rhabditida</taxon>
        <taxon>Tylenchina</taxon>
        <taxon>Panagrolaimomorpha</taxon>
        <taxon>Strongyloidoidea</taxon>
        <taxon>Steinernematidae</taxon>
        <taxon>Steinernema</taxon>
    </lineage>
</organism>
<dbReference type="InterPro" id="IPR040264">
    <property type="entry name" value="T15H9.4-like"/>
</dbReference>
<dbReference type="PANTHER" id="PTHR31327">
    <property type="entry name" value="SPERM MEIOSIS PDZ DOMAIN CONTAINING PROTEINS-RELATED"/>
    <property type="match status" value="1"/>
</dbReference>
<dbReference type="PROSITE" id="PS50106">
    <property type="entry name" value="PDZ"/>
    <property type="match status" value="1"/>
</dbReference>
<evidence type="ECO:0000313" key="2">
    <source>
        <dbReference type="EMBL" id="KAK0412345.1"/>
    </source>
</evidence>
<keyword evidence="3" id="KW-1185">Reference proteome</keyword>
<dbReference type="InterPro" id="IPR001478">
    <property type="entry name" value="PDZ"/>
</dbReference>
<evidence type="ECO:0000313" key="3">
    <source>
        <dbReference type="Proteomes" id="UP001175271"/>
    </source>
</evidence>
<sequence>MSTMSAVQPLQPLYDVANERRNVVVELAPLPNGLDIKLCDNLTVRSISHKSKAIFAFIVGDKILDINGTAPINAQDALQLIRNAGGGKIRFTVSRVANRSPVSIDRVKQIHLKRLDGYCYFVVTLKKTPGAHLKLGLKTFRGKCYVQRIDKNSIAANSYLTGDNILDINGERINDTETFKKRLVECLSVRGVFSTVIERPESLTALRTVHATMTLFSSDVFPADANAIALREVERFKESIANPGKKPKPILKGRFPSAERTVAGDDGGISVEAMIADDAPKSVFIGDEFDTKRKKKRRVTINKNAQEAAIESDVQNPNMLQKAKGVLQQSRIAVSYPGKRTGNSSKSGYEFLM</sequence>
<proteinExistence type="predicted"/>
<dbReference type="SMART" id="SM00228">
    <property type="entry name" value="PDZ"/>
    <property type="match status" value="2"/>
</dbReference>
<gene>
    <name evidence="2" type="ORF">QR680_006159</name>
</gene>
<evidence type="ECO:0000259" key="1">
    <source>
        <dbReference type="PROSITE" id="PS50106"/>
    </source>
</evidence>
<dbReference type="Gene3D" id="2.30.42.10">
    <property type="match status" value="1"/>
</dbReference>
<name>A0AA39HUI0_9BILA</name>
<protein>
    <recommendedName>
        <fullName evidence="1">PDZ domain-containing protein</fullName>
    </recommendedName>
</protein>
<accession>A0AA39HUI0</accession>
<dbReference type="SUPFAM" id="SSF50156">
    <property type="entry name" value="PDZ domain-like"/>
    <property type="match status" value="2"/>
</dbReference>
<dbReference type="Proteomes" id="UP001175271">
    <property type="component" value="Unassembled WGS sequence"/>
</dbReference>
<dbReference type="PANTHER" id="PTHR31327:SF9">
    <property type="entry name" value="PDZ DOMAIN-CONTAINING PROTEIN"/>
    <property type="match status" value="1"/>
</dbReference>
<feature type="domain" description="PDZ" evidence="1">
    <location>
        <begin position="122"/>
        <end position="175"/>
    </location>
</feature>
<dbReference type="EMBL" id="JAUCMV010000003">
    <property type="protein sequence ID" value="KAK0412345.1"/>
    <property type="molecule type" value="Genomic_DNA"/>
</dbReference>